<dbReference type="HOGENOM" id="CLU_2436592_0_0_0"/>
<dbReference type="Gene3D" id="3.10.180.10">
    <property type="entry name" value="2,3-Dihydroxybiphenyl 1,2-Dioxygenase, domain 1"/>
    <property type="match status" value="1"/>
</dbReference>
<feature type="chain" id="PRO_5004794126" evidence="1">
    <location>
        <begin position="18"/>
        <end position="90"/>
    </location>
</feature>
<feature type="domain" description="Glyoxalase/fosfomycin resistance/dioxygenase" evidence="2">
    <location>
        <begin position="28"/>
        <end position="55"/>
    </location>
</feature>
<keyword evidence="3" id="KW-0223">Dioxygenase</keyword>
<reference evidence="3 4" key="1">
    <citation type="journal article" date="2014" name="Genome Announc.">
        <title>Genome Sequence and Methylome of Soil Bacterium Gemmatirosa kalamazoonensis KBS708T, a Member of the Rarely Cultivated Gemmatimonadetes Phylum.</title>
        <authorList>
            <person name="Debruyn J.M."/>
            <person name="Radosevich M."/>
            <person name="Wommack K.E."/>
            <person name="Polson S.W."/>
            <person name="Hauser L.J."/>
            <person name="Fawaz M.N."/>
            <person name="Korlach J."/>
            <person name="Tsai Y.C."/>
        </authorList>
    </citation>
    <scope>NUCLEOTIDE SEQUENCE [LARGE SCALE GENOMIC DNA]</scope>
    <source>
        <strain evidence="3 4">KBS708</strain>
    </source>
</reference>
<dbReference type="STRING" id="861299.J421_1873"/>
<proteinExistence type="predicted"/>
<organism evidence="3 4">
    <name type="scientific">Gemmatirosa kalamazoonensis</name>
    <dbReference type="NCBI Taxonomy" id="861299"/>
    <lineage>
        <taxon>Bacteria</taxon>
        <taxon>Pseudomonadati</taxon>
        <taxon>Gemmatimonadota</taxon>
        <taxon>Gemmatimonadia</taxon>
        <taxon>Gemmatimonadales</taxon>
        <taxon>Gemmatimonadaceae</taxon>
        <taxon>Gemmatirosa</taxon>
    </lineage>
</organism>
<dbReference type="AlphaFoldDB" id="W0RGF0"/>
<dbReference type="eggNOG" id="COG0346">
    <property type="taxonomic scope" value="Bacteria"/>
</dbReference>
<dbReference type="InterPro" id="IPR004360">
    <property type="entry name" value="Glyas_Fos-R_dOase_dom"/>
</dbReference>
<evidence type="ECO:0000313" key="4">
    <source>
        <dbReference type="Proteomes" id="UP000019151"/>
    </source>
</evidence>
<dbReference type="EMBL" id="CP007128">
    <property type="protein sequence ID" value="AHG89410.1"/>
    <property type="molecule type" value="Genomic_DNA"/>
</dbReference>
<dbReference type="GO" id="GO:0051213">
    <property type="term" value="F:dioxygenase activity"/>
    <property type="evidence" value="ECO:0007669"/>
    <property type="project" value="UniProtKB-KW"/>
</dbReference>
<keyword evidence="3" id="KW-0560">Oxidoreductase</keyword>
<sequence>MRRLLLVLLLASGPASAASAQPLAVPVVGMTVSDMERAVAFYTRVLSFRTISDVEVAGSAYEHLQGVFPARARAWCGSGSATRSSSSRST</sequence>
<dbReference type="InParanoid" id="W0RGF0"/>
<keyword evidence="1" id="KW-0732">Signal</keyword>
<protein>
    <submittedName>
        <fullName evidence="3">Glyoxalase/bleomycin resistance protein/dioxygenase</fullName>
    </submittedName>
</protein>
<evidence type="ECO:0000256" key="1">
    <source>
        <dbReference type="SAM" id="SignalP"/>
    </source>
</evidence>
<evidence type="ECO:0000313" key="3">
    <source>
        <dbReference type="EMBL" id="AHG89410.1"/>
    </source>
</evidence>
<dbReference type="SUPFAM" id="SSF54593">
    <property type="entry name" value="Glyoxalase/Bleomycin resistance protein/Dihydroxybiphenyl dioxygenase"/>
    <property type="match status" value="1"/>
</dbReference>
<name>W0RGF0_9BACT</name>
<dbReference type="Pfam" id="PF00903">
    <property type="entry name" value="Glyoxalase"/>
    <property type="match status" value="1"/>
</dbReference>
<accession>W0RGF0</accession>
<dbReference type="Proteomes" id="UP000019151">
    <property type="component" value="Chromosome"/>
</dbReference>
<evidence type="ECO:0000259" key="2">
    <source>
        <dbReference type="Pfam" id="PF00903"/>
    </source>
</evidence>
<dbReference type="InterPro" id="IPR029068">
    <property type="entry name" value="Glyas_Bleomycin-R_OHBP_Dase"/>
</dbReference>
<gene>
    <name evidence="3" type="ORF">J421_1873</name>
</gene>
<keyword evidence="4" id="KW-1185">Reference proteome</keyword>
<dbReference type="KEGG" id="gba:J421_1873"/>
<feature type="signal peptide" evidence="1">
    <location>
        <begin position="1"/>
        <end position="17"/>
    </location>
</feature>